<keyword evidence="1" id="KW-0175">Coiled coil</keyword>
<dbReference type="Gene3D" id="1.20.1260.80">
    <property type="match status" value="1"/>
</dbReference>
<dbReference type="EMBL" id="CAEX01003763">
    <property type="protein sequence ID" value="CCD19587.1"/>
    <property type="molecule type" value="Genomic_DNA"/>
</dbReference>
<gene>
    <name evidence="3" type="ORF">TvY486_0022880</name>
</gene>
<feature type="signal peptide" evidence="2">
    <location>
        <begin position="1"/>
        <end position="21"/>
    </location>
</feature>
<proteinExistence type="predicted"/>
<keyword evidence="4" id="KW-1185">Reference proteome</keyword>
<protein>
    <submittedName>
        <fullName evidence="3">Uncharacterized protein</fullName>
    </submittedName>
</protein>
<reference evidence="3 4" key="1">
    <citation type="journal article" date="2012" name="Proc. Natl. Acad. Sci. U.S.A.">
        <title>Antigenic diversity is generated by distinct evolutionary mechanisms in African trypanosome species.</title>
        <authorList>
            <person name="Jackson A.P."/>
            <person name="Berry A."/>
            <person name="Aslett M."/>
            <person name="Allison H.C."/>
            <person name="Burton P."/>
            <person name="Vavrova-Anderson J."/>
            <person name="Brown R."/>
            <person name="Browne H."/>
            <person name="Corton N."/>
            <person name="Hauser H."/>
            <person name="Gamble J."/>
            <person name="Gilderthorp R."/>
            <person name="Marcello L."/>
            <person name="McQuillan J."/>
            <person name="Otto T.D."/>
            <person name="Quail M.A."/>
            <person name="Sanders M.J."/>
            <person name="van Tonder A."/>
            <person name="Ginger M.L."/>
            <person name="Field M.C."/>
            <person name="Barry J.D."/>
            <person name="Hertz-Fowler C."/>
            <person name="Berriman M."/>
        </authorList>
    </citation>
    <scope>NUCLEOTIDE SEQUENCE</scope>
    <source>
        <strain evidence="3 4">Y486</strain>
    </source>
</reference>
<evidence type="ECO:0000313" key="3">
    <source>
        <dbReference type="EMBL" id="CCD19587.1"/>
    </source>
</evidence>
<dbReference type="Proteomes" id="UP000009027">
    <property type="component" value="Unassembled WGS sequence"/>
</dbReference>
<keyword evidence="2" id="KW-0732">Signal</keyword>
<evidence type="ECO:0000256" key="1">
    <source>
        <dbReference type="SAM" id="Coils"/>
    </source>
</evidence>
<name>F9WPW0_TRYVY</name>
<accession>F9WPW0</accession>
<feature type="chain" id="PRO_5003389435" evidence="2">
    <location>
        <begin position="22"/>
        <end position="889"/>
    </location>
</feature>
<feature type="coiled-coil region" evidence="1">
    <location>
        <begin position="820"/>
        <end position="847"/>
    </location>
</feature>
<evidence type="ECO:0000313" key="4">
    <source>
        <dbReference type="Proteomes" id="UP000009027"/>
    </source>
</evidence>
<dbReference type="AlphaFoldDB" id="F9WPW0"/>
<organism evidence="3 4">
    <name type="scientific">Trypanosoma vivax (strain Y486)</name>
    <dbReference type="NCBI Taxonomy" id="1055687"/>
    <lineage>
        <taxon>Eukaryota</taxon>
        <taxon>Discoba</taxon>
        <taxon>Euglenozoa</taxon>
        <taxon>Kinetoplastea</taxon>
        <taxon>Metakinetoplastina</taxon>
        <taxon>Trypanosomatida</taxon>
        <taxon>Trypanosomatidae</taxon>
        <taxon>Trypanosoma</taxon>
        <taxon>Duttonella</taxon>
    </lineage>
</organism>
<dbReference type="VEuPathDB" id="TriTrypDB:TvY486_0022880"/>
<sequence>MVDGVAACAVCLLAAVPLCTQNHRARVSAPQTIDAVEIEKAAHVVVGLFKSYNHTFKVLHGRAVTVLNETNHSLARCEEMDADIRNFTSHSGASHVVSAVTEALRQAQEAQKMAQDSLKEALAALQNVSLTAGSMAALCLNKDDHIKVPQQEMEIIRRPLLWNSLIASNYGARQHFNNLTDVMQRVYKNGDEATFVDRTSDGKWENETRQLWQEALHEGKGMLKTLITPVVECRMTELKGSLMEDRGKERLVSEQVTAIQNVLSNLEASALQRLGSLVLLLRRSYELLHKAQDLQKQAAEKILSAKSSAMCRFHWRIAEEERCIASLKLSASTTSAKISELQVRLDAVVSAAASAKKGVEEAQNITKQQGQAASSTILKCEEVRAVVAHTTKAISTAESSLITARRAAGLAQRAYEVAGSAVEEIDKALVSIKEAQNGYKDTSGAQRNVDESTAVTAASLDEVNKYSGQPVWPVSYRGHKASHRSCESFNRANAHANEHDEQLLWALGLFEEGRFVSSDLNQLVNNVTKLKELSALVEAKLQAATASTELAVKHVDAAKQHVQLALEDGRDGERNRTQAAELSARALREAACEKKNAVCVLMAQLHGLRVNVTLLKEQTLRSERAAVAARQRATTYMEVFSALPEYSQLPASGASGSADKTEKAADLAISAAHKTKEGAEEVLASIAAYIAVLTKIFDSIACSDLVPSTDYDACGVAVGGVTEVSLASSVSKYITLQNVTATERVDERLVHLIEKWRAVLAMRKESVLHAESAVGHAAETEKMTVTGQKDTFCRAVDHLRGMTDFIIVLRERAQSGKLATAEAGAKLRVLEDSLESAKQKVASVEAMVKMPLQLCPLRAPQLMRCVLRRQAWRGQRRLRTRHWQMQIRQ</sequence>
<evidence type="ECO:0000256" key="2">
    <source>
        <dbReference type="SAM" id="SignalP"/>
    </source>
</evidence>